<reference evidence="2 3" key="1">
    <citation type="submission" date="2019-11" db="EMBL/GenBank/DDBJ databases">
        <title>Whole genome sequence of Oryza granulata.</title>
        <authorList>
            <person name="Li W."/>
        </authorList>
    </citation>
    <scope>NUCLEOTIDE SEQUENCE [LARGE SCALE GENOMIC DNA]</scope>
    <source>
        <strain evidence="3">cv. Menghai</strain>
        <tissue evidence="2">Leaf</tissue>
    </source>
</reference>
<dbReference type="EMBL" id="SPHZ02000009">
    <property type="protein sequence ID" value="KAF0897736.1"/>
    <property type="molecule type" value="Genomic_DNA"/>
</dbReference>
<organism evidence="2 3">
    <name type="scientific">Oryza meyeriana var. granulata</name>
    <dbReference type="NCBI Taxonomy" id="110450"/>
    <lineage>
        <taxon>Eukaryota</taxon>
        <taxon>Viridiplantae</taxon>
        <taxon>Streptophyta</taxon>
        <taxon>Embryophyta</taxon>
        <taxon>Tracheophyta</taxon>
        <taxon>Spermatophyta</taxon>
        <taxon>Magnoliopsida</taxon>
        <taxon>Liliopsida</taxon>
        <taxon>Poales</taxon>
        <taxon>Poaceae</taxon>
        <taxon>BOP clade</taxon>
        <taxon>Oryzoideae</taxon>
        <taxon>Oryzeae</taxon>
        <taxon>Oryzinae</taxon>
        <taxon>Oryza</taxon>
        <taxon>Oryza meyeriana</taxon>
    </lineage>
</organism>
<evidence type="ECO:0000313" key="2">
    <source>
        <dbReference type="EMBL" id="KAF0897736.1"/>
    </source>
</evidence>
<accession>A0A6G1CC80</accession>
<evidence type="ECO:0000256" key="1">
    <source>
        <dbReference type="SAM" id="MobiDB-lite"/>
    </source>
</evidence>
<dbReference type="AlphaFoldDB" id="A0A6G1CC80"/>
<evidence type="ECO:0000313" key="3">
    <source>
        <dbReference type="Proteomes" id="UP000479710"/>
    </source>
</evidence>
<name>A0A6G1CC80_9ORYZ</name>
<feature type="compositionally biased region" description="Basic and acidic residues" evidence="1">
    <location>
        <begin position="49"/>
        <end position="74"/>
    </location>
</feature>
<sequence>MAFPCKPSSGGRPINPDGLPIGQAVQKNAPPIKNHQVTSSPSLLMNHSVDPRTEAAMDSESDHGDPEKQHHKEDEGESWPGGAGYGDRG</sequence>
<comment type="caution">
    <text evidence="2">The sequence shown here is derived from an EMBL/GenBank/DDBJ whole genome shotgun (WGS) entry which is preliminary data.</text>
</comment>
<feature type="compositionally biased region" description="Gly residues" evidence="1">
    <location>
        <begin position="79"/>
        <end position="89"/>
    </location>
</feature>
<protein>
    <submittedName>
        <fullName evidence="2">Uncharacterized protein</fullName>
    </submittedName>
</protein>
<proteinExistence type="predicted"/>
<gene>
    <name evidence="2" type="ORF">E2562_000449</name>
</gene>
<dbReference type="Proteomes" id="UP000479710">
    <property type="component" value="Unassembled WGS sequence"/>
</dbReference>
<feature type="compositionally biased region" description="Polar residues" evidence="1">
    <location>
        <begin position="35"/>
        <end position="45"/>
    </location>
</feature>
<feature type="region of interest" description="Disordered" evidence="1">
    <location>
        <begin position="1"/>
        <end position="89"/>
    </location>
</feature>
<keyword evidence="3" id="KW-1185">Reference proteome</keyword>